<organism evidence="1">
    <name type="scientific">uncultured marine virus</name>
    <dbReference type="NCBI Taxonomy" id="186617"/>
    <lineage>
        <taxon>Viruses</taxon>
        <taxon>environmental samples</taxon>
    </lineage>
</organism>
<accession>A0A0F7KZZ4</accession>
<reference evidence="1" key="1">
    <citation type="journal article" date="2015" name="Front. Microbiol.">
        <title>Combining genomic sequencing methods to explore viral diversity and reveal potential virus-host interactions.</title>
        <authorList>
            <person name="Chow C.E."/>
            <person name="Winget D.M."/>
            <person name="White R.A.III."/>
            <person name="Hallam S.J."/>
            <person name="Suttle C.A."/>
        </authorList>
    </citation>
    <scope>NUCLEOTIDE SEQUENCE</scope>
    <source>
        <strain evidence="1">Anoxic3_1</strain>
    </source>
</reference>
<evidence type="ECO:0000313" key="1">
    <source>
        <dbReference type="EMBL" id="AKH45864.1"/>
    </source>
</evidence>
<dbReference type="EMBL" id="KR029577">
    <property type="protein sequence ID" value="AKH45864.1"/>
    <property type="molecule type" value="Genomic_DNA"/>
</dbReference>
<proteinExistence type="predicted"/>
<reference evidence="1" key="2">
    <citation type="submission" date="2015-03" db="EMBL/GenBank/DDBJ databases">
        <authorList>
            <person name="Chow C.-E.T."/>
            <person name="Winget D.M."/>
            <person name="White R.A.III."/>
            <person name="Hallam S.J."/>
            <person name="Suttle C.A."/>
        </authorList>
    </citation>
    <scope>NUCLEOTIDE SEQUENCE</scope>
    <source>
        <strain evidence="1">Anoxic3_1</strain>
    </source>
</reference>
<protein>
    <submittedName>
        <fullName evidence="1">Uncharacterized protein</fullName>
    </submittedName>
</protein>
<name>A0A0F7KZZ4_9VIRU</name>
<sequence>MPLLDSFQSLRIFPMVTKRSHTAWTCFAGRSTEPTAEGARFTQGGAETSPCIRLAGKPGLAESFLQSISRE</sequence>